<evidence type="ECO:0000313" key="6">
    <source>
        <dbReference type="Proteomes" id="UP000298642"/>
    </source>
</evidence>
<dbReference type="GO" id="GO:0016832">
    <property type="term" value="F:aldehyde-lyase activity"/>
    <property type="evidence" value="ECO:0007669"/>
    <property type="project" value="TreeGrafter"/>
</dbReference>
<dbReference type="Proteomes" id="UP000298642">
    <property type="component" value="Chromosome"/>
</dbReference>
<comment type="similarity">
    <text evidence="1">Belongs to the HpcH/HpaI aldolase family.</text>
</comment>
<proteinExistence type="inferred from homology"/>
<dbReference type="RefSeq" id="WP_119310792.1">
    <property type="nucleotide sequence ID" value="NZ_CP034413.3"/>
</dbReference>
<name>A0A4D7ARZ9_9FIRM</name>
<evidence type="ECO:0000256" key="3">
    <source>
        <dbReference type="ARBA" id="ARBA00023239"/>
    </source>
</evidence>
<dbReference type="EMBL" id="CP034413">
    <property type="protein sequence ID" value="QCI60511.1"/>
    <property type="molecule type" value="Genomic_DNA"/>
</dbReference>
<dbReference type="InterPro" id="IPR015813">
    <property type="entry name" value="Pyrv/PenolPyrv_kinase-like_dom"/>
</dbReference>
<accession>A0A4D7ARZ9</accession>
<reference evidence="6" key="1">
    <citation type="submission" date="2018-12" db="EMBL/GenBank/DDBJ databases">
        <title>Dusodibacter welbiota gen. nov., sp. nov., isolated from human faeces and emended description of the Oscillibacter genus.</title>
        <authorList>
            <person name="Le Roy T."/>
            <person name="Van der Smissen P."/>
            <person name="Delzenne N."/>
            <person name="Muccioli G."/>
            <person name="Collet J.F."/>
            <person name="Cani P.D."/>
        </authorList>
    </citation>
    <scope>NUCLEOTIDE SEQUENCE [LARGE SCALE GENOMIC DNA]</scope>
    <source>
        <strain evidence="6">J115</strain>
    </source>
</reference>
<evidence type="ECO:0000313" key="5">
    <source>
        <dbReference type="EMBL" id="QCI60511.1"/>
    </source>
</evidence>
<protein>
    <recommendedName>
        <fullName evidence="4">HpcH/HpaI aldolase/citrate lyase domain-containing protein</fullName>
    </recommendedName>
</protein>
<evidence type="ECO:0000256" key="2">
    <source>
        <dbReference type="ARBA" id="ARBA00022723"/>
    </source>
</evidence>
<keyword evidence="6" id="KW-1185">Reference proteome</keyword>
<keyword evidence="2" id="KW-0479">Metal-binding</keyword>
<organism evidence="5 6">
    <name type="scientific">Dysosmobacter welbionis</name>
    <dbReference type="NCBI Taxonomy" id="2093857"/>
    <lineage>
        <taxon>Bacteria</taxon>
        <taxon>Bacillati</taxon>
        <taxon>Bacillota</taxon>
        <taxon>Clostridia</taxon>
        <taxon>Eubacteriales</taxon>
        <taxon>Oscillospiraceae</taxon>
        <taxon>Dysosmobacter</taxon>
    </lineage>
</organism>
<gene>
    <name evidence="5" type="ORF">EIO64_15945</name>
</gene>
<dbReference type="KEGG" id="obj:EIO64_15945"/>
<dbReference type="PANTHER" id="PTHR30502:SF0">
    <property type="entry name" value="PHOSPHOENOLPYRUVATE CARBOXYLASE FAMILY PROTEIN"/>
    <property type="match status" value="1"/>
</dbReference>
<dbReference type="Gene3D" id="3.20.20.60">
    <property type="entry name" value="Phosphoenolpyruvate-binding domains"/>
    <property type="match status" value="1"/>
</dbReference>
<dbReference type="InterPro" id="IPR040442">
    <property type="entry name" value="Pyrv_kinase-like_dom_sf"/>
</dbReference>
<dbReference type="AlphaFoldDB" id="A0A4D7ARZ9"/>
<dbReference type="InterPro" id="IPR005000">
    <property type="entry name" value="Aldolase/citrate-lyase_domain"/>
</dbReference>
<dbReference type="InterPro" id="IPR050251">
    <property type="entry name" value="HpcH-HpaI_aldolase"/>
</dbReference>
<dbReference type="Pfam" id="PF03328">
    <property type="entry name" value="HpcH_HpaI"/>
    <property type="match status" value="1"/>
</dbReference>
<keyword evidence="3" id="KW-0456">Lyase</keyword>
<feature type="domain" description="HpcH/HpaI aldolase/citrate lyase" evidence="4">
    <location>
        <begin position="17"/>
        <end position="240"/>
    </location>
</feature>
<evidence type="ECO:0000256" key="1">
    <source>
        <dbReference type="ARBA" id="ARBA00005568"/>
    </source>
</evidence>
<sequence>MENTVLEKFHQGRQSLGTFSAIGSPLAVESLRYTGLDYVIVDTEHSPAGIESAAAQIAAAQGAGLTALARANEISRTAVLRLLDVGAQGVVVPCVETVEEVRELVRYAKFAPLGNRGFCPTRDGGWGHAAHAVSISGYMETSNRETLLLPQCETVGCLEHIEEITAMDGVDGIFVGPFDLSIALGHPGEFNAPVVHDAILRVQAACKRSGKLSIIFTGSAAASRQRFAEGFDSVTLGMDSLFYVEMYKNLVADVWGK</sequence>
<evidence type="ECO:0000259" key="4">
    <source>
        <dbReference type="Pfam" id="PF03328"/>
    </source>
</evidence>
<dbReference type="SUPFAM" id="SSF51621">
    <property type="entry name" value="Phosphoenolpyruvate/pyruvate domain"/>
    <property type="match status" value="1"/>
</dbReference>
<dbReference type="GO" id="GO:0046872">
    <property type="term" value="F:metal ion binding"/>
    <property type="evidence" value="ECO:0007669"/>
    <property type="project" value="UniProtKB-KW"/>
</dbReference>
<dbReference type="PANTHER" id="PTHR30502">
    <property type="entry name" value="2-KETO-3-DEOXY-L-RHAMNONATE ALDOLASE"/>
    <property type="match status" value="1"/>
</dbReference>
<dbReference type="GO" id="GO:0005737">
    <property type="term" value="C:cytoplasm"/>
    <property type="evidence" value="ECO:0007669"/>
    <property type="project" value="TreeGrafter"/>
</dbReference>